<evidence type="ECO:0008006" key="3">
    <source>
        <dbReference type="Google" id="ProtNLM"/>
    </source>
</evidence>
<protein>
    <recommendedName>
        <fullName evidence="3">SseB protein N-terminal domain-containing protein</fullName>
    </recommendedName>
</protein>
<dbReference type="Proteomes" id="UP000251717">
    <property type="component" value="Unassembled WGS sequence"/>
</dbReference>
<evidence type="ECO:0000313" key="2">
    <source>
        <dbReference type="Proteomes" id="UP000251717"/>
    </source>
</evidence>
<evidence type="ECO:0000313" key="1">
    <source>
        <dbReference type="EMBL" id="PWB87751.1"/>
    </source>
</evidence>
<accession>A0A315XN03</accession>
<comment type="caution">
    <text evidence="1">The sequence shown here is derived from an EMBL/GenBank/DDBJ whole genome shotgun (WGS) entry which is preliminary data.</text>
</comment>
<name>A0A315XN03_9EURY</name>
<reference evidence="1 2" key="1">
    <citation type="submission" date="2017-03" db="EMBL/GenBank/DDBJ databases">
        <title>Genome sequence of Methanobrevibacter thaueri.</title>
        <authorList>
            <person name="Poehlein A."/>
            <person name="Seedorf H."/>
            <person name="Daniel R."/>
        </authorList>
    </citation>
    <scope>NUCLEOTIDE SEQUENCE [LARGE SCALE GENOMIC DNA]</scope>
    <source>
        <strain evidence="1 2">DSM 11995</strain>
    </source>
</reference>
<dbReference type="RefSeq" id="WP_116591690.1">
    <property type="nucleotide sequence ID" value="NZ_MZGS01000017.1"/>
</dbReference>
<proteinExistence type="predicted"/>
<keyword evidence="2" id="KW-1185">Reference proteome</keyword>
<dbReference type="EMBL" id="MZGS01000017">
    <property type="protein sequence ID" value="PWB87751.1"/>
    <property type="molecule type" value="Genomic_DNA"/>
</dbReference>
<sequence length="147" mass="17117">MKLEDYRDYQKNNVKASKSQLKEYIQIYAEMAKKLKSEDAIELEAVKKNIRDTYPDEIYFTLIDEAEKPVKLTLTETSREYIIPIFTDMREYAVGSAKISKLFLDKLDLKVITPEDIADLAEADECFQGFVINPHSQNFNMDRNGDF</sequence>
<gene>
    <name evidence="1" type="ORF">MBBTH_07200</name>
</gene>
<dbReference type="OrthoDB" id="76554at2157"/>
<dbReference type="AlphaFoldDB" id="A0A315XN03"/>
<organism evidence="1 2">
    <name type="scientific">Methanobrevibacter thaueri</name>
    <dbReference type="NCBI Taxonomy" id="190975"/>
    <lineage>
        <taxon>Archaea</taxon>
        <taxon>Methanobacteriati</taxon>
        <taxon>Methanobacteriota</taxon>
        <taxon>Methanomada group</taxon>
        <taxon>Methanobacteria</taxon>
        <taxon>Methanobacteriales</taxon>
        <taxon>Methanobacteriaceae</taxon>
        <taxon>Methanobrevibacter</taxon>
    </lineage>
</organism>